<keyword evidence="1" id="KW-0880">Kelch repeat</keyword>
<evidence type="ECO:0000313" key="4">
    <source>
        <dbReference type="EMBL" id="KAH7967713.1"/>
    </source>
</evidence>
<feature type="compositionally biased region" description="Basic and acidic residues" evidence="3">
    <location>
        <begin position="368"/>
        <end position="386"/>
    </location>
</feature>
<dbReference type="EMBL" id="JABSTV010001248">
    <property type="protein sequence ID" value="KAH7967713.1"/>
    <property type="molecule type" value="Genomic_DNA"/>
</dbReference>
<dbReference type="SUPFAM" id="SSF117281">
    <property type="entry name" value="Kelch motif"/>
    <property type="match status" value="1"/>
</dbReference>
<dbReference type="Gene3D" id="2.120.10.80">
    <property type="entry name" value="Kelch-type beta propeller"/>
    <property type="match status" value="1"/>
</dbReference>
<dbReference type="Proteomes" id="UP000821837">
    <property type="component" value="Unassembled WGS sequence"/>
</dbReference>
<feature type="region of interest" description="Disordered" evidence="3">
    <location>
        <begin position="1"/>
        <end position="40"/>
    </location>
</feature>
<name>A0A9D4Q4B1_RHISA</name>
<protein>
    <submittedName>
        <fullName evidence="4">Uncharacterized protein</fullName>
    </submittedName>
</protein>
<evidence type="ECO:0000256" key="1">
    <source>
        <dbReference type="ARBA" id="ARBA00022441"/>
    </source>
</evidence>
<dbReference type="PANTHER" id="PTHR46344:SF27">
    <property type="entry name" value="KELCH REPEAT SUPERFAMILY PROTEIN"/>
    <property type="match status" value="1"/>
</dbReference>
<keyword evidence="2" id="KW-0677">Repeat</keyword>
<dbReference type="Pfam" id="PF01344">
    <property type="entry name" value="Kelch_1"/>
    <property type="match status" value="1"/>
</dbReference>
<evidence type="ECO:0000256" key="2">
    <source>
        <dbReference type="ARBA" id="ARBA00022737"/>
    </source>
</evidence>
<evidence type="ECO:0000256" key="3">
    <source>
        <dbReference type="SAM" id="MobiDB-lite"/>
    </source>
</evidence>
<reference evidence="4" key="2">
    <citation type="submission" date="2021-09" db="EMBL/GenBank/DDBJ databases">
        <authorList>
            <person name="Jia N."/>
            <person name="Wang J."/>
            <person name="Shi W."/>
            <person name="Du L."/>
            <person name="Sun Y."/>
            <person name="Zhan W."/>
            <person name="Jiang J."/>
            <person name="Wang Q."/>
            <person name="Zhang B."/>
            <person name="Ji P."/>
            <person name="Sakyi L.B."/>
            <person name="Cui X."/>
            <person name="Yuan T."/>
            <person name="Jiang B."/>
            <person name="Yang W."/>
            <person name="Lam T.T.-Y."/>
            <person name="Chang Q."/>
            <person name="Ding S."/>
            <person name="Wang X."/>
            <person name="Zhu J."/>
            <person name="Ruan X."/>
            <person name="Zhao L."/>
            <person name="Wei J."/>
            <person name="Que T."/>
            <person name="Du C."/>
            <person name="Cheng J."/>
            <person name="Dai P."/>
            <person name="Han X."/>
            <person name="Huang E."/>
            <person name="Gao Y."/>
            <person name="Liu J."/>
            <person name="Shao H."/>
            <person name="Ye R."/>
            <person name="Li L."/>
            <person name="Wei W."/>
            <person name="Wang X."/>
            <person name="Wang C."/>
            <person name="Huo Q."/>
            <person name="Li W."/>
            <person name="Guo W."/>
            <person name="Chen H."/>
            <person name="Chen S."/>
            <person name="Zhou L."/>
            <person name="Zhou L."/>
            <person name="Ni X."/>
            <person name="Tian J."/>
            <person name="Zhou Y."/>
            <person name="Sheng Y."/>
            <person name="Liu T."/>
            <person name="Pan Y."/>
            <person name="Xia L."/>
            <person name="Li J."/>
            <person name="Zhao F."/>
            <person name="Cao W."/>
        </authorList>
    </citation>
    <scope>NUCLEOTIDE SEQUENCE</scope>
    <source>
        <strain evidence="4">Rsan-2018</strain>
        <tissue evidence="4">Larvae</tissue>
    </source>
</reference>
<dbReference type="VEuPathDB" id="VectorBase:RSAN_031064"/>
<dbReference type="InterPro" id="IPR006652">
    <property type="entry name" value="Kelch_1"/>
</dbReference>
<keyword evidence="5" id="KW-1185">Reference proteome</keyword>
<feature type="region of interest" description="Disordered" evidence="3">
    <location>
        <begin position="326"/>
        <end position="414"/>
    </location>
</feature>
<feature type="region of interest" description="Disordered" evidence="3">
    <location>
        <begin position="59"/>
        <end position="82"/>
    </location>
</feature>
<dbReference type="AlphaFoldDB" id="A0A9D4Q4B1"/>
<gene>
    <name evidence="4" type="ORF">HPB52_001870</name>
</gene>
<dbReference type="SMART" id="SM00612">
    <property type="entry name" value="Kelch"/>
    <property type="match status" value="3"/>
</dbReference>
<reference evidence="4" key="1">
    <citation type="journal article" date="2020" name="Cell">
        <title>Large-Scale Comparative Analyses of Tick Genomes Elucidate Their Genetic Diversity and Vector Capacities.</title>
        <authorList>
            <consortium name="Tick Genome and Microbiome Consortium (TIGMIC)"/>
            <person name="Jia N."/>
            <person name="Wang J."/>
            <person name="Shi W."/>
            <person name="Du L."/>
            <person name="Sun Y."/>
            <person name="Zhan W."/>
            <person name="Jiang J.F."/>
            <person name="Wang Q."/>
            <person name="Zhang B."/>
            <person name="Ji P."/>
            <person name="Bell-Sakyi L."/>
            <person name="Cui X.M."/>
            <person name="Yuan T.T."/>
            <person name="Jiang B.G."/>
            <person name="Yang W.F."/>
            <person name="Lam T.T."/>
            <person name="Chang Q.C."/>
            <person name="Ding S.J."/>
            <person name="Wang X.J."/>
            <person name="Zhu J.G."/>
            <person name="Ruan X.D."/>
            <person name="Zhao L."/>
            <person name="Wei J.T."/>
            <person name="Ye R.Z."/>
            <person name="Que T.C."/>
            <person name="Du C.H."/>
            <person name="Zhou Y.H."/>
            <person name="Cheng J.X."/>
            <person name="Dai P.F."/>
            <person name="Guo W.B."/>
            <person name="Han X.H."/>
            <person name="Huang E.J."/>
            <person name="Li L.F."/>
            <person name="Wei W."/>
            <person name="Gao Y.C."/>
            <person name="Liu J.Z."/>
            <person name="Shao H.Z."/>
            <person name="Wang X."/>
            <person name="Wang C.C."/>
            <person name="Yang T.C."/>
            <person name="Huo Q.B."/>
            <person name="Li W."/>
            <person name="Chen H.Y."/>
            <person name="Chen S.E."/>
            <person name="Zhou L.G."/>
            <person name="Ni X.B."/>
            <person name="Tian J.H."/>
            <person name="Sheng Y."/>
            <person name="Liu T."/>
            <person name="Pan Y.S."/>
            <person name="Xia L.Y."/>
            <person name="Li J."/>
            <person name="Zhao F."/>
            <person name="Cao W.C."/>
        </authorList>
    </citation>
    <scope>NUCLEOTIDE SEQUENCE</scope>
    <source>
        <strain evidence="4">Rsan-2018</strain>
    </source>
</reference>
<evidence type="ECO:0000313" key="5">
    <source>
        <dbReference type="Proteomes" id="UP000821837"/>
    </source>
</evidence>
<dbReference type="InterPro" id="IPR015915">
    <property type="entry name" value="Kelch-typ_b-propeller"/>
</dbReference>
<proteinExistence type="predicted"/>
<comment type="caution">
    <text evidence="4">The sequence shown here is derived from an EMBL/GenBank/DDBJ whole genome shotgun (WGS) entry which is preliminary data.</text>
</comment>
<accession>A0A9D4Q4B1</accession>
<sequence length="414" mass="45217">MLGWGKRSTPSGLDVRASGTSSPSKKDGGNAMDEEAQEVSLVGKVQNSDSAVVVVLGGTDLQEPDNPSAGGRGPVAASKGGLGRAQRSVFKFHVREKRWDRAADMLHARANHGATVVYEMIMVIGGKDDKEEILNSVEFYSPASNTWVSYRHLPLPLMACGVGFLGGMVYVVGGVTTKKQVFTGMAPAEVLSTVHATDLNERTRVRRPSLPEPRAYCTALTIHHEPWLAGGLKPSGRDPTTFTNHVDVLAFNSLRGRWEFRFKLSRPRHAVAAANADDRVYVIGAMTCLEGPSVEDVDVYHRQRLCFLDCQCLPRKLTGLAAVTVPPDTADESGLKSAVSSRAPSSVKLDQGDQDKSRRPQKPPKYLYADKDRSIEEIEVPPEVRTKLTPRPRRPRTDAGDVEESTEGVRMNYI</sequence>
<organism evidence="4 5">
    <name type="scientific">Rhipicephalus sanguineus</name>
    <name type="common">Brown dog tick</name>
    <name type="synonym">Ixodes sanguineus</name>
    <dbReference type="NCBI Taxonomy" id="34632"/>
    <lineage>
        <taxon>Eukaryota</taxon>
        <taxon>Metazoa</taxon>
        <taxon>Ecdysozoa</taxon>
        <taxon>Arthropoda</taxon>
        <taxon>Chelicerata</taxon>
        <taxon>Arachnida</taxon>
        <taxon>Acari</taxon>
        <taxon>Parasitiformes</taxon>
        <taxon>Ixodida</taxon>
        <taxon>Ixodoidea</taxon>
        <taxon>Ixodidae</taxon>
        <taxon>Rhipicephalinae</taxon>
        <taxon>Rhipicephalus</taxon>
        <taxon>Rhipicephalus</taxon>
    </lineage>
</organism>
<dbReference type="PANTHER" id="PTHR46344">
    <property type="entry name" value="OS02G0202900 PROTEIN"/>
    <property type="match status" value="1"/>
</dbReference>